<feature type="region of interest" description="Disordered" evidence="1">
    <location>
        <begin position="45"/>
        <end position="86"/>
    </location>
</feature>
<keyword evidence="2" id="KW-0675">Receptor</keyword>
<gene>
    <name evidence="2" type="ORF">SMAX5B_004590</name>
</gene>
<dbReference type="AlphaFoldDB" id="A0A2U9BIR2"/>
<evidence type="ECO:0000313" key="3">
    <source>
        <dbReference type="Proteomes" id="UP000246464"/>
    </source>
</evidence>
<evidence type="ECO:0000256" key="1">
    <source>
        <dbReference type="SAM" id="MobiDB-lite"/>
    </source>
</evidence>
<accession>A0A2U9BIR2</accession>
<dbReference type="Proteomes" id="UP000246464">
    <property type="component" value="Chromosome 7"/>
</dbReference>
<dbReference type="EMBL" id="CP026249">
    <property type="protein sequence ID" value="AWP03596.1"/>
    <property type="molecule type" value="Genomic_DNA"/>
</dbReference>
<keyword evidence="3" id="KW-1185">Reference proteome</keyword>
<proteinExistence type="predicted"/>
<protein>
    <submittedName>
        <fullName evidence="2">Putative receptor-type tyrosine-protein phosphatase N2-like</fullName>
    </submittedName>
</protein>
<name>A0A2U9BIR2_SCOMX</name>
<sequence>MEERFIENVLKNVGRQRVDVDDLTPQDLDQLSSLIADALQVVDRDQGTNRGLSRARTGPRDLEGEGALPVCRQRCKSAARPQKSRT</sequence>
<feature type="compositionally biased region" description="Basic residues" evidence="1">
    <location>
        <begin position="73"/>
        <end position="86"/>
    </location>
</feature>
<organism evidence="2 3">
    <name type="scientific">Scophthalmus maximus</name>
    <name type="common">Turbot</name>
    <name type="synonym">Psetta maxima</name>
    <dbReference type="NCBI Taxonomy" id="52904"/>
    <lineage>
        <taxon>Eukaryota</taxon>
        <taxon>Metazoa</taxon>
        <taxon>Chordata</taxon>
        <taxon>Craniata</taxon>
        <taxon>Vertebrata</taxon>
        <taxon>Euteleostomi</taxon>
        <taxon>Actinopterygii</taxon>
        <taxon>Neopterygii</taxon>
        <taxon>Teleostei</taxon>
        <taxon>Neoteleostei</taxon>
        <taxon>Acanthomorphata</taxon>
        <taxon>Carangaria</taxon>
        <taxon>Pleuronectiformes</taxon>
        <taxon>Pleuronectoidei</taxon>
        <taxon>Scophthalmidae</taxon>
        <taxon>Scophthalmus</taxon>
    </lineage>
</organism>
<evidence type="ECO:0000313" key="2">
    <source>
        <dbReference type="EMBL" id="AWP03596.1"/>
    </source>
</evidence>
<reference evidence="2 3" key="1">
    <citation type="submission" date="2017-12" db="EMBL/GenBank/DDBJ databases">
        <title>Integrating genomic resources of turbot (Scophthalmus maximus) in depth evaluation of genetic and physical mapping variation across individuals.</title>
        <authorList>
            <person name="Martinez P."/>
        </authorList>
    </citation>
    <scope>NUCLEOTIDE SEQUENCE [LARGE SCALE GENOMIC DNA]</scope>
</reference>